<dbReference type="Proteomes" id="UP000583929">
    <property type="component" value="Unassembled WGS sequence"/>
</dbReference>
<keyword evidence="1" id="KW-1133">Transmembrane helix</keyword>
<sequence>MVAARNLTGDGGIRLFRDEEKAEEKDDDCPYGKKPKFDRFPLSSWEFAAAIAVFLVFPAGLFCIYLSMPPTEYGKLKLPRTISDLRMLKSLPRLSIAIA</sequence>
<dbReference type="AlphaFoldDB" id="A0A7J6F0D1"/>
<organism evidence="2 3">
    <name type="scientific">Cannabis sativa</name>
    <name type="common">Hemp</name>
    <name type="synonym">Marijuana</name>
    <dbReference type="NCBI Taxonomy" id="3483"/>
    <lineage>
        <taxon>Eukaryota</taxon>
        <taxon>Viridiplantae</taxon>
        <taxon>Streptophyta</taxon>
        <taxon>Embryophyta</taxon>
        <taxon>Tracheophyta</taxon>
        <taxon>Spermatophyta</taxon>
        <taxon>Magnoliopsida</taxon>
        <taxon>eudicotyledons</taxon>
        <taxon>Gunneridae</taxon>
        <taxon>Pentapetalae</taxon>
        <taxon>rosids</taxon>
        <taxon>fabids</taxon>
        <taxon>Rosales</taxon>
        <taxon>Cannabaceae</taxon>
        <taxon>Cannabis</taxon>
    </lineage>
</organism>
<feature type="transmembrane region" description="Helical" evidence="1">
    <location>
        <begin position="47"/>
        <end position="68"/>
    </location>
</feature>
<evidence type="ECO:0000313" key="2">
    <source>
        <dbReference type="EMBL" id="KAF4364144.1"/>
    </source>
</evidence>
<protein>
    <submittedName>
        <fullName evidence="2">Uncharacterized protein</fullName>
    </submittedName>
</protein>
<evidence type="ECO:0000256" key="1">
    <source>
        <dbReference type="SAM" id="Phobius"/>
    </source>
</evidence>
<comment type="caution">
    <text evidence="2">The sequence shown here is derived from an EMBL/GenBank/DDBJ whole genome shotgun (WGS) entry which is preliminary data.</text>
</comment>
<reference evidence="2 3" key="1">
    <citation type="journal article" date="2020" name="bioRxiv">
        <title>Sequence and annotation of 42 cannabis genomes reveals extensive copy number variation in cannabinoid synthesis and pathogen resistance genes.</title>
        <authorList>
            <person name="Mckernan K.J."/>
            <person name="Helbert Y."/>
            <person name="Kane L.T."/>
            <person name="Ebling H."/>
            <person name="Zhang L."/>
            <person name="Liu B."/>
            <person name="Eaton Z."/>
            <person name="Mclaughlin S."/>
            <person name="Kingan S."/>
            <person name="Baybayan P."/>
            <person name="Concepcion G."/>
            <person name="Jordan M."/>
            <person name="Riva A."/>
            <person name="Barbazuk W."/>
            <person name="Harkins T."/>
        </authorList>
    </citation>
    <scope>NUCLEOTIDE SEQUENCE [LARGE SCALE GENOMIC DNA]</scope>
    <source>
        <strain evidence="3">cv. Jamaican Lion 4</strain>
        <tissue evidence="2">Leaf</tissue>
    </source>
</reference>
<evidence type="ECO:0000313" key="3">
    <source>
        <dbReference type="Proteomes" id="UP000583929"/>
    </source>
</evidence>
<dbReference type="EMBL" id="JAATIQ010000286">
    <property type="protein sequence ID" value="KAF4364144.1"/>
    <property type="molecule type" value="Genomic_DNA"/>
</dbReference>
<gene>
    <name evidence="2" type="ORF">G4B88_031306</name>
</gene>
<keyword evidence="1" id="KW-0472">Membrane</keyword>
<name>A0A7J6F0D1_CANSA</name>
<keyword evidence="3" id="KW-1185">Reference proteome</keyword>
<keyword evidence="1" id="KW-0812">Transmembrane</keyword>
<accession>A0A7J6F0D1</accession>
<proteinExistence type="predicted"/>